<sequence>MAKPQQASNALHYSGPLEVGVVAVIAPWNTHLHLLTFKAGTGNGLRQHCCGMSSELTYITA</sequence>
<evidence type="ECO:0000313" key="1">
    <source>
        <dbReference type="EMBL" id="KAH9374641.1"/>
    </source>
</evidence>
<comment type="caution">
    <text evidence="1">The sequence shown here is derived from an EMBL/GenBank/DDBJ whole genome shotgun (WGS) entry which is preliminary data.</text>
</comment>
<dbReference type="AlphaFoldDB" id="A0A9J6GIB2"/>
<evidence type="ECO:0000313" key="2">
    <source>
        <dbReference type="Proteomes" id="UP000821853"/>
    </source>
</evidence>
<reference evidence="1 2" key="1">
    <citation type="journal article" date="2020" name="Cell">
        <title>Large-Scale Comparative Analyses of Tick Genomes Elucidate Their Genetic Diversity and Vector Capacities.</title>
        <authorList>
            <consortium name="Tick Genome and Microbiome Consortium (TIGMIC)"/>
            <person name="Jia N."/>
            <person name="Wang J."/>
            <person name="Shi W."/>
            <person name="Du L."/>
            <person name="Sun Y."/>
            <person name="Zhan W."/>
            <person name="Jiang J.F."/>
            <person name="Wang Q."/>
            <person name="Zhang B."/>
            <person name="Ji P."/>
            <person name="Bell-Sakyi L."/>
            <person name="Cui X.M."/>
            <person name="Yuan T.T."/>
            <person name="Jiang B.G."/>
            <person name="Yang W.F."/>
            <person name="Lam T.T."/>
            <person name="Chang Q.C."/>
            <person name="Ding S.J."/>
            <person name="Wang X.J."/>
            <person name="Zhu J.G."/>
            <person name="Ruan X.D."/>
            <person name="Zhao L."/>
            <person name="Wei J.T."/>
            <person name="Ye R.Z."/>
            <person name="Que T.C."/>
            <person name="Du C.H."/>
            <person name="Zhou Y.H."/>
            <person name="Cheng J.X."/>
            <person name="Dai P.F."/>
            <person name="Guo W.B."/>
            <person name="Han X.H."/>
            <person name="Huang E.J."/>
            <person name="Li L.F."/>
            <person name="Wei W."/>
            <person name="Gao Y.C."/>
            <person name="Liu J.Z."/>
            <person name="Shao H.Z."/>
            <person name="Wang X."/>
            <person name="Wang C.C."/>
            <person name="Yang T.C."/>
            <person name="Huo Q.B."/>
            <person name="Li W."/>
            <person name="Chen H.Y."/>
            <person name="Chen S.E."/>
            <person name="Zhou L.G."/>
            <person name="Ni X.B."/>
            <person name="Tian J.H."/>
            <person name="Sheng Y."/>
            <person name="Liu T."/>
            <person name="Pan Y.S."/>
            <person name="Xia L.Y."/>
            <person name="Li J."/>
            <person name="Zhao F."/>
            <person name="Cao W.C."/>
        </authorList>
    </citation>
    <scope>NUCLEOTIDE SEQUENCE [LARGE SCALE GENOMIC DNA]</scope>
    <source>
        <strain evidence="1">HaeL-2018</strain>
    </source>
</reference>
<dbReference type="EMBL" id="JABSTR010000007">
    <property type="protein sequence ID" value="KAH9374641.1"/>
    <property type="molecule type" value="Genomic_DNA"/>
</dbReference>
<keyword evidence="2" id="KW-1185">Reference proteome</keyword>
<protein>
    <submittedName>
        <fullName evidence="1">Uncharacterized protein</fullName>
    </submittedName>
</protein>
<organism evidence="1 2">
    <name type="scientific">Haemaphysalis longicornis</name>
    <name type="common">Bush tick</name>
    <dbReference type="NCBI Taxonomy" id="44386"/>
    <lineage>
        <taxon>Eukaryota</taxon>
        <taxon>Metazoa</taxon>
        <taxon>Ecdysozoa</taxon>
        <taxon>Arthropoda</taxon>
        <taxon>Chelicerata</taxon>
        <taxon>Arachnida</taxon>
        <taxon>Acari</taxon>
        <taxon>Parasitiformes</taxon>
        <taxon>Ixodida</taxon>
        <taxon>Ixodoidea</taxon>
        <taxon>Ixodidae</taxon>
        <taxon>Haemaphysalinae</taxon>
        <taxon>Haemaphysalis</taxon>
    </lineage>
</organism>
<name>A0A9J6GIB2_HAELO</name>
<gene>
    <name evidence="1" type="ORF">HPB48_013830</name>
</gene>
<proteinExistence type="predicted"/>
<dbReference type="VEuPathDB" id="VectorBase:HLOH_057859"/>
<dbReference type="Proteomes" id="UP000821853">
    <property type="component" value="Chromosome 5"/>
</dbReference>
<accession>A0A9J6GIB2</accession>